<dbReference type="STRING" id="1121400.SAMN02746065_1017"/>
<dbReference type="Proteomes" id="UP000192418">
    <property type="component" value="Unassembled WGS sequence"/>
</dbReference>
<dbReference type="OrthoDB" id="5419800at2"/>
<evidence type="ECO:0000313" key="1">
    <source>
        <dbReference type="EMBL" id="SMC35445.1"/>
    </source>
</evidence>
<protein>
    <submittedName>
        <fullName evidence="1">Uncharacterized protein</fullName>
    </submittedName>
</protein>
<reference evidence="1 2" key="1">
    <citation type="submission" date="2017-04" db="EMBL/GenBank/DDBJ databases">
        <authorList>
            <person name="Afonso C.L."/>
            <person name="Miller P.J."/>
            <person name="Scott M.A."/>
            <person name="Spackman E."/>
            <person name="Goraichik I."/>
            <person name="Dimitrov K.M."/>
            <person name="Suarez D.L."/>
            <person name="Swayne D.E."/>
        </authorList>
    </citation>
    <scope>NUCLEOTIDE SEQUENCE [LARGE SCALE GENOMIC DNA]</scope>
    <source>
        <strain evidence="1 2">DSM 3385</strain>
    </source>
</reference>
<sequence length="191" mass="22073">MSEKKTSIPEASTVDLRGKQSVRATFKLSERAIDYLSLVAVHLGIKQKSLFDHLIDDAPALRDIAATIHLRKFNRIDRVQKTYVLSRKTLEVLELISNDLDTPRDALVEYSLHKLEAVIQGEKKRHEQRKRLFKDLMAHWEEGKDLLEKARKTLGEDDPFCLEIQRSMGALTRTTKELSAFIEKSRVIEQY</sequence>
<name>A0A1W1YH00_9BACT</name>
<dbReference type="EMBL" id="FWXY01000001">
    <property type="protein sequence ID" value="SMC35445.1"/>
    <property type="molecule type" value="Genomic_DNA"/>
</dbReference>
<gene>
    <name evidence="1" type="ORF">SAMN02746065_1017</name>
</gene>
<accession>A0A1W1YH00</accession>
<keyword evidence="2" id="KW-1185">Reference proteome</keyword>
<dbReference type="RefSeq" id="WP_084066335.1">
    <property type="nucleotide sequence ID" value="NZ_FWXY01000001.1"/>
</dbReference>
<dbReference type="AlphaFoldDB" id="A0A1W1YH00"/>
<evidence type="ECO:0000313" key="2">
    <source>
        <dbReference type="Proteomes" id="UP000192418"/>
    </source>
</evidence>
<organism evidence="1 2">
    <name type="scientific">Desulfocicer vacuolatum DSM 3385</name>
    <dbReference type="NCBI Taxonomy" id="1121400"/>
    <lineage>
        <taxon>Bacteria</taxon>
        <taxon>Pseudomonadati</taxon>
        <taxon>Thermodesulfobacteriota</taxon>
        <taxon>Desulfobacteria</taxon>
        <taxon>Desulfobacterales</taxon>
        <taxon>Desulfobacteraceae</taxon>
        <taxon>Desulfocicer</taxon>
    </lineage>
</organism>
<proteinExistence type="predicted"/>